<comment type="caution">
    <text evidence="2">The sequence shown here is derived from an EMBL/GenBank/DDBJ whole genome shotgun (WGS) entry which is preliminary data.</text>
</comment>
<evidence type="ECO:0000313" key="2">
    <source>
        <dbReference type="EMBL" id="KAG7382573.1"/>
    </source>
</evidence>
<name>A0A8T1VRA2_9STRA</name>
<keyword evidence="1" id="KW-0175">Coiled coil</keyword>
<evidence type="ECO:0000256" key="1">
    <source>
        <dbReference type="SAM" id="Coils"/>
    </source>
</evidence>
<dbReference type="Proteomes" id="UP000693981">
    <property type="component" value="Unassembled WGS sequence"/>
</dbReference>
<reference evidence="2" key="1">
    <citation type="submission" date="2021-02" db="EMBL/GenBank/DDBJ databases">
        <authorList>
            <person name="Palmer J.M."/>
        </authorList>
    </citation>
    <scope>NUCLEOTIDE SEQUENCE</scope>
    <source>
        <strain evidence="2">SCRP23</strain>
    </source>
</reference>
<protein>
    <recommendedName>
        <fullName evidence="4">M96 mating-specific protein family</fullName>
    </recommendedName>
</protein>
<dbReference type="EMBL" id="JAGDFL010000709">
    <property type="protein sequence ID" value="KAG7382573.1"/>
    <property type="molecule type" value="Genomic_DNA"/>
</dbReference>
<evidence type="ECO:0008006" key="4">
    <source>
        <dbReference type="Google" id="ProtNLM"/>
    </source>
</evidence>
<feature type="coiled-coil region" evidence="1">
    <location>
        <begin position="94"/>
        <end position="121"/>
    </location>
</feature>
<dbReference type="OrthoDB" id="124800at2759"/>
<sequence length="438" mass="50077">MSFLGENKSIIPSLEEIVATIDAHDDGENNGNIIDSKSEDIGSPFGIEDMESILLDSFDDELKDEKLTVAKNSEPVIFKQKKKKRTPGSSTRLQRRKKAEILALREQASELEARLTSLQQVTGKVGESSMLEVQYQRNDGALAWQSRAGEEYQKRLQSETTNRKLRKILVDNLPTIDIIGSLLREYKLNAPMWLSNSKELSYPALQQPLNDNKLLALIGQLEDAVATMYLNTNAVFKATARIFLSNELTWKKMNQCGRLFEITTMTPVPCSMLAAADLVWKEYLIVRKYSDKFYRFFRQRKTSSIEKCFVMTLRSGSIQREINGVAFTRKIEEPNRIVLVEADYFFLPTEALRFRMQSWTVITPQKSELQETSVVRSVLQFFPEYAEGFFPLETDLRDIENMVLGTLSERVRAFLQTQQAKLLQDADLVRKCPSAASY</sequence>
<proteinExistence type="predicted"/>
<accession>A0A8T1VRA2</accession>
<dbReference type="AlphaFoldDB" id="A0A8T1VRA2"/>
<gene>
    <name evidence="2" type="ORF">PHYBOEH_010411</name>
</gene>
<evidence type="ECO:0000313" key="3">
    <source>
        <dbReference type="Proteomes" id="UP000693981"/>
    </source>
</evidence>
<keyword evidence="3" id="KW-1185">Reference proteome</keyword>
<organism evidence="2 3">
    <name type="scientific">Phytophthora boehmeriae</name>
    <dbReference type="NCBI Taxonomy" id="109152"/>
    <lineage>
        <taxon>Eukaryota</taxon>
        <taxon>Sar</taxon>
        <taxon>Stramenopiles</taxon>
        <taxon>Oomycota</taxon>
        <taxon>Peronosporomycetes</taxon>
        <taxon>Peronosporales</taxon>
        <taxon>Peronosporaceae</taxon>
        <taxon>Phytophthora</taxon>
    </lineage>
</organism>